<proteinExistence type="predicted"/>
<protein>
    <submittedName>
        <fullName evidence="1">Uncharacterized protein</fullName>
    </submittedName>
</protein>
<reference evidence="1 2" key="1">
    <citation type="journal article" date="2016" name="Nat. Commun.">
        <title>Thousands of microbial genomes shed light on interconnected biogeochemical processes in an aquifer system.</title>
        <authorList>
            <person name="Anantharaman K."/>
            <person name="Brown C.T."/>
            <person name="Hug L.A."/>
            <person name="Sharon I."/>
            <person name="Castelle C.J."/>
            <person name="Probst A.J."/>
            <person name="Thomas B.C."/>
            <person name="Singh A."/>
            <person name="Wilkins M.J."/>
            <person name="Karaoz U."/>
            <person name="Brodie E.L."/>
            <person name="Williams K.H."/>
            <person name="Hubbard S.S."/>
            <person name="Banfield J.F."/>
        </authorList>
    </citation>
    <scope>NUCLEOTIDE SEQUENCE [LARGE SCALE GENOMIC DNA]</scope>
</reference>
<dbReference type="AlphaFoldDB" id="A0A1F5YHW7"/>
<gene>
    <name evidence="1" type="ORF">A2Y99_01745</name>
</gene>
<dbReference type="Proteomes" id="UP000178230">
    <property type="component" value="Unassembled WGS sequence"/>
</dbReference>
<sequence length="183" mass="19951">MDEENGRKVADKITTGREDIITVAERDQGELRALFQTVDAFIDPANSWKSDKIDTHTVVAGAYHAVRHVSAAGTWTEVHVVDASPEETEIFDRNDDVHISVEVGLDGKYKEPHCYEKKPVLDTSGRSTGHLQDIEVPIEAFPAALAKRSDALLAHADRIRTVTASIQAAIPPVHPPAPVLSTS</sequence>
<evidence type="ECO:0000313" key="2">
    <source>
        <dbReference type="Proteomes" id="UP000178230"/>
    </source>
</evidence>
<dbReference type="EMBL" id="MFIY01000042">
    <property type="protein sequence ID" value="OGF99759.1"/>
    <property type="molecule type" value="Genomic_DNA"/>
</dbReference>
<evidence type="ECO:0000313" key="1">
    <source>
        <dbReference type="EMBL" id="OGF99759.1"/>
    </source>
</evidence>
<organism evidence="1 2">
    <name type="scientific">Candidatus Gottesmanbacteria bacterium RBG_13_37_7</name>
    <dbReference type="NCBI Taxonomy" id="1798369"/>
    <lineage>
        <taxon>Bacteria</taxon>
        <taxon>Candidatus Gottesmaniibacteriota</taxon>
    </lineage>
</organism>
<comment type="caution">
    <text evidence="1">The sequence shown here is derived from an EMBL/GenBank/DDBJ whole genome shotgun (WGS) entry which is preliminary data.</text>
</comment>
<name>A0A1F5YHW7_9BACT</name>
<accession>A0A1F5YHW7</accession>